<protein>
    <submittedName>
        <fullName evidence="5">WD40 repeat-containing protein</fullName>
    </submittedName>
</protein>
<dbReference type="PANTHER" id="PTHR22847">
    <property type="entry name" value="WD40 REPEAT PROTEIN"/>
    <property type="match status" value="1"/>
</dbReference>
<dbReference type="Gene3D" id="2.130.10.10">
    <property type="entry name" value="YVTN repeat-like/Quinoprotein amine dehydrogenase"/>
    <property type="match status" value="1"/>
</dbReference>
<evidence type="ECO:0000256" key="2">
    <source>
        <dbReference type="ARBA" id="ARBA00022737"/>
    </source>
</evidence>
<dbReference type="Proteomes" id="UP001175226">
    <property type="component" value="Unassembled WGS sequence"/>
</dbReference>
<dbReference type="PROSITE" id="PS50294">
    <property type="entry name" value="WD_REPEATS_REGION"/>
    <property type="match status" value="3"/>
</dbReference>
<gene>
    <name evidence="5" type="ORF">EV421DRAFT_1751235</name>
</gene>
<dbReference type="AlphaFoldDB" id="A0AA39K7Y2"/>
<dbReference type="InterPro" id="IPR059122">
    <property type="entry name" value="Beta-prop_WDR5-like"/>
</dbReference>
<dbReference type="Pfam" id="PF25175">
    <property type="entry name" value="Beta-prop_WDR5"/>
    <property type="match status" value="1"/>
</dbReference>
<dbReference type="SUPFAM" id="SSF50978">
    <property type="entry name" value="WD40 repeat-like"/>
    <property type="match status" value="1"/>
</dbReference>
<proteinExistence type="predicted"/>
<feature type="domain" description="WDR5-like beta-propeller" evidence="4">
    <location>
        <begin position="24"/>
        <end position="276"/>
    </location>
</feature>
<keyword evidence="6" id="KW-1185">Reference proteome</keyword>
<dbReference type="PANTHER" id="PTHR22847:SF637">
    <property type="entry name" value="WD REPEAT DOMAIN 5B"/>
    <property type="match status" value="1"/>
</dbReference>
<dbReference type="InterPro" id="IPR019775">
    <property type="entry name" value="WD40_repeat_CS"/>
</dbReference>
<accession>A0AA39K7Y2</accession>
<dbReference type="GO" id="GO:0048188">
    <property type="term" value="C:Set1C/COMPASS complex"/>
    <property type="evidence" value="ECO:0007669"/>
    <property type="project" value="TreeGrafter"/>
</dbReference>
<sequence length="277" mass="30500">MKDESLSSASSSQQPALFYPRLSLNGHAKSISSLKFSPDGSILASSGADRVIKLWDAYTGEILRTLSGHDQGISDIAWSHDGEFLASASDDKTIKIWSMDQGVEVKTLTGHTNFVFAVNYNPHSNLLVSGGFDETVRVWDVARGTCMKVLPAHSDPVTSVSFNHDGTLIVSCAMDGLIGNKFTQYAYGTVDSGQCLKTLVDDDNPICSHVEFSPNSKFVLTSRCVKTYSGHVNRTYCLFSCFSRTKHKYIVSGSEDHKAYIWDLQTRQVLQTLEGHR</sequence>
<dbReference type="PROSITE" id="PS50082">
    <property type="entry name" value="WD_REPEATS_2"/>
    <property type="match status" value="5"/>
</dbReference>
<dbReference type="InterPro" id="IPR020472">
    <property type="entry name" value="WD40_PAC1"/>
</dbReference>
<evidence type="ECO:0000313" key="6">
    <source>
        <dbReference type="Proteomes" id="UP001175226"/>
    </source>
</evidence>
<dbReference type="InterPro" id="IPR001680">
    <property type="entry name" value="WD40_rpt"/>
</dbReference>
<dbReference type="InterPro" id="IPR015943">
    <property type="entry name" value="WD40/YVTN_repeat-like_dom_sf"/>
</dbReference>
<feature type="repeat" description="WD" evidence="3">
    <location>
        <begin position="150"/>
        <end position="178"/>
    </location>
</feature>
<evidence type="ECO:0000256" key="3">
    <source>
        <dbReference type="PROSITE-ProRule" id="PRU00221"/>
    </source>
</evidence>
<evidence type="ECO:0000259" key="4">
    <source>
        <dbReference type="Pfam" id="PF25175"/>
    </source>
</evidence>
<dbReference type="InterPro" id="IPR036322">
    <property type="entry name" value="WD40_repeat_dom_sf"/>
</dbReference>
<reference evidence="5" key="1">
    <citation type="submission" date="2023-06" db="EMBL/GenBank/DDBJ databases">
        <authorList>
            <consortium name="Lawrence Berkeley National Laboratory"/>
            <person name="Ahrendt S."/>
            <person name="Sahu N."/>
            <person name="Indic B."/>
            <person name="Wong-Bajracharya J."/>
            <person name="Merenyi Z."/>
            <person name="Ke H.-M."/>
            <person name="Monk M."/>
            <person name="Kocsube S."/>
            <person name="Drula E."/>
            <person name="Lipzen A."/>
            <person name="Balint B."/>
            <person name="Henrissat B."/>
            <person name="Andreopoulos B."/>
            <person name="Martin F.M."/>
            <person name="Harder C.B."/>
            <person name="Rigling D."/>
            <person name="Ford K.L."/>
            <person name="Foster G.D."/>
            <person name="Pangilinan J."/>
            <person name="Papanicolaou A."/>
            <person name="Barry K."/>
            <person name="LaButti K."/>
            <person name="Viragh M."/>
            <person name="Koriabine M."/>
            <person name="Yan M."/>
            <person name="Riley R."/>
            <person name="Champramary S."/>
            <person name="Plett K.L."/>
            <person name="Tsai I.J."/>
            <person name="Slot J."/>
            <person name="Sipos G."/>
            <person name="Plett J."/>
            <person name="Nagy L.G."/>
            <person name="Grigoriev I.V."/>
        </authorList>
    </citation>
    <scope>NUCLEOTIDE SEQUENCE</scope>
    <source>
        <strain evidence="5">FPL87.14</strain>
    </source>
</reference>
<organism evidence="5 6">
    <name type="scientific">Armillaria borealis</name>
    <dbReference type="NCBI Taxonomy" id="47425"/>
    <lineage>
        <taxon>Eukaryota</taxon>
        <taxon>Fungi</taxon>
        <taxon>Dikarya</taxon>
        <taxon>Basidiomycota</taxon>
        <taxon>Agaricomycotina</taxon>
        <taxon>Agaricomycetes</taxon>
        <taxon>Agaricomycetidae</taxon>
        <taxon>Agaricales</taxon>
        <taxon>Marasmiineae</taxon>
        <taxon>Physalacriaceae</taxon>
        <taxon>Armillaria</taxon>
    </lineage>
</organism>
<evidence type="ECO:0000256" key="1">
    <source>
        <dbReference type="ARBA" id="ARBA00022574"/>
    </source>
</evidence>
<evidence type="ECO:0000313" key="5">
    <source>
        <dbReference type="EMBL" id="KAK0456239.1"/>
    </source>
</evidence>
<feature type="repeat" description="WD" evidence="3">
    <location>
        <begin position="66"/>
        <end position="107"/>
    </location>
</feature>
<dbReference type="PRINTS" id="PR00320">
    <property type="entry name" value="GPROTEINBRPT"/>
</dbReference>
<dbReference type="CDD" id="cd00200">
    <property type="entry name" value="WD40"/>
    <property type="match status" value="1"/>
</dbReference>
<comment type="caution">
    <text evidence="5">The sequence shown here is derived from an EMBL/GenBank/DDBJ whole genome shotgun (WGS) entry which is preliminary data.</text>
</comment>
<dbReference type="PROSITE" id="PS00678">
    <property type="entry name" value="WD_REPEATS_1"/>
    <property type="match status" value="1"/>
</dbReference>
<feature type="repeat" description="WD" evidence="3">
    <location>
        <begin position="108"/>
        <end position="149"/>
    </location>
</feature>
<dbReference type="EMBL" id="JAUEPT010000001">
    <property type="protein sequence ID" value="KAK0456239.1"/>
    <property type="molecule type" value="Genomic_DNA"/>
</dbReference>
<name>A0AA39K7Y2_9AGAR</name>
<dbReference type="SMART" id="SM00320">
    <property type="entry name" value="WD40"/>
    <property type="match status" value="5"/>
</dbReference>
<keyword evidence="1 3" id="KW-0853">WD repeat</keyword>
<feature type="non-terminal residue" evidence="5">
    <location>
        <position position="277"/>
    </location>
</feature>
<feature type="repeat" description="WD" evidence="3">
    <location>
        <begin position="24"/>
        <end position="65"/>
    </location>
</feature>
<feature type="repeat" description="WD" evidence="3">
    <location>
        <begin position="249"/>
        <end position="272"/>
    </location>
</feature>
<dbReference type="GO" id="GO:0042393">
    <property type="term" value="F:histone binding"/>
    <property type="evidence" value="ECO:0007669"/>
    <property type="project" value="TreeGrafter"/>
</dbReference>
<keyword evidence="2" id="KW-0677">Repeat</keyword>
<dbReference type="FunFam" id="2.130.10.10:FF:000228">
    <property type="entry name" value="COMPASS-like H3K4 histone methylase component WDR5A"/>
    <property type="match status" value="1"/>
</dbReference>